<reference evidence="1" key="1">
    <citation type="submission" date="2020-02" db="EMBL/GenBank/DDBJ databases">
        <authorList>
            <person name="Meier V. D."/>
        </authorList>
    </citation>
    <scope>NUCLEOTIDE SEQUENCE</scope>
    <source>
        <strain evidence="1">AVDCRST_MAG22</strain>
    </source>
</reference>
<name>A0A6J4PPI2_9ACTN</name>
<evidence type="ECO:0000313" key="1">
    <source>
        <dbReference type="EMBL" id="CAA9418547.1"/>
    </source>
</evidence>
<protein>
    <recommendedName>
        <fullName evidence="2">Restriction endonuclease domain-containing protein</fullName>
    </recommendedName>
</protein>
<dbReference type="PANTHER" id="PTHR47152:SF2">
    <property type="entry name" value="SLR2084 PROTEIN"/>
    <property type="match status" value="1"/>
</dbReference>
<dbReference type="PANTHER" id="PTHR47152">
    <property type="entry name" value="SLR2084 PROTEIN-RELATED"/>
    <property type="match status" value="1"/>
</dbReference>
<organism evidence="1">
    <name type="scientific">uncultured Rubrobacteraceae bacterium</name>
    <dbReference type="NCBI Taxonomy" id="349277"/>
    <lineage>
        <taxon>Bacteria</taxon>
        <taxon>Bacillati</taxon>
        <taxon>Actinomycetota</taxon>
        <taxon>Rubrobacteria</taxon>
        <taxon>Rubrobacterales</taxon>
        <taxon>Rubrobacteraceae</taxon>
        <taxon>environmental samples</taxon>
    </lineage>
</organism>
<gene>
    <name evidence="1" type="ORF">AVDCRST_MAG22-2393</name>
</gene>
<dbReference type="AlphaFoldDB" id="A0A6J4PPI2"/>
<sequence>MIEIDTTSPSLNRLSIYARIGIPEIWRHDGERVSIFVLREGKYAVVAESAVLPPLSGPVLSRSVEESRTLGSADWMREVRAWARTHASPSS</sequence>
<accession>A0A6J4PPI2</accession>
<dbReference type="EMBL" id="CADCUV010000104">
    <property type="protein sequence ID" value="CAA9418547.1"/>
    <property type="molecule type" value="Genomic_DNA"/>
</dbReference>
<evidence type="ECO:0008006" key="2">
    <source>
        <dbReference type="Google" id="ProtNLM"/>
    </source>
</evidence>
<proteinExistence type="predicted"/>